<dbReference type="EMBL" id="UINC01092459">
    <property type="protein sequence ID" value="SVC46061.1"/>
    <property type="molecule type" value="Genomic_DNA"/>
</dbReference>
<reference evidence="1" key="1">
    <citation type="submission" date="2018-05" db="EMBL/GenBank/DDBJ databases">
        <authorList>
            <person name="Lanie J.A."/>
            <person name="Ng W.-L."/>
            <person name="Kazmierczak K.M."/>
            <person name="Andrzejewski T.M."/>
            <person name="Davidsen T.M."/>
            <person name="Wayne K.J."/>
            <person name="Tettelin H."/>
            <person name="Glass J.I."/>
            <person name="Rusch D."/>
            <person name="Podicherti R."/>
            <person name="Tsui H.-C.T."/>
            <person name="Winkler M.E."/>
        </authorList>
    </citation>
    <scope>NUCLEOTIDE SEQUENCE</scope>
</reference>
<dbReference type="SUPFAM" id="SSF56801">
    <property type="entry name" value="Acetyl-CoA synthetase-like"/>
    <property type="match status" value="1"/>
</dbReference>
<proteinExistence type="predicted"/>
<feature type="non-terminal residue" evidence="1">
    <location>
        <position position="1"/>
    </location>
</feature>
<gene>
    <name evidence="1" type="ORF">METZ01_LOCUS298915</name>
</gene>
<dbReference type="InterPro" id="IPR042099">
    <property type="entry name" value="ANL_N_sf"/>
</dbReference>
<sequence>RGGISFCLDMDPRWVVKCLKRGWIEGAQAYKDHVVDQALTILRAHPNVKCMFTTPKLLEALCEKVDIGRLGITGIFCGGTEMDEAFHRKAREELVPGIDFVPTYGNTLMGLACNRPSVPGGGYAITYFAPQPRAVLQVVQPDSPADVVGCGELGRVKLTTLTKEFFVPGFLERDEAYRSEPISAYPWDGVRDVRPFGSLEQNVVVGVY</sequence>
<evidence type="ECO:0008006" key="2">
    <source>
        <dbReference type="Google" id="ProtNLM"/>
    </source>
</evidence>
<dbReference type="AlphaFoldDB" id="A0A382MFN3"/>
<accession>A0A382MFN3</accession>
<dbReference type="Gene3D" id="3.40.50.12780">
    <property type="entry name" value="N-terminal domain of ligase-like"/>
    <property type="match status" value="1"/>
</dbReference>
<organism evidence="1">
    <name type="scientific">marine metagenome</name>
    <dbReference type="NCBI Taxonomy" id="408172"/>
    <lineage>
        <taxon>unclassified sequences</taxon>
        <taxon>metagenomes</taxon>
        <taxon>ecological metagenomes</taxon>
    </lineage>
</organism>
<evidence type="ECO:0000313" key="1">
    <source>
        <dbReference type="EMBL" id="SVC46061.1"/>
    </source>
</evidence>
<protein>
    <recommendedName>
        <fullName evidence="2">AMP-dependent synthetase/ligase domain-containing protein</fullName>
    </recommendedName>
</protein>
<name>A0A382MFN3_9ZZZZ</name>